<protein>
    <submittedName>
        <fullName evidence="1">Uncharacterized protein</fullName>
    </submittedName>
</protein>
<reference evidence="1 2" key="1">
    <citation type="submission" date="2023-09" db="EMBL/GenBank/DDBJ databases">
        <title>Pyrofollis japonicus gen. nov. sp. nov., a novel member of the family Pyrodictiaceae isolated from the Iheya North hydrothermal field.</title>
        <authorList>
            <person name="Miyazaki U."/>
            <person name="Sanari M."/>
            <person name="Tame A."/>
            <person name="Kitajima M."/>
            <person name="Okamoto A."/>
            <person name="Sawayama S."/>
            <person name="Miyazaki J."/>
            <person name="Takai K."/>
            <person name="Nakagawa S."/>
        </authorList>
    </citation>
    <scope>NUCLEOTIDE SEQUENCE [LARGE SCALE GENOMIC DNA]</scope>
    <source>
        <strain evidence="1 2">AV2</strain>
    </source>
</reference>
<evidence type="ECO:0000313" key="1">
    <source>
        <dbReference type="EMBL" id="BES80466.1"/>
    </source>
</evidence>
<name>A0ABM8ISB4_9CREN</name>
<sequence>MTRRFRVRVKRRAARALEELPREYQLKVLEVLETLEEPPTPQGVRFKEAPGLRGHL</sequence>
<dbReference type="RefSeq" id="WP_338250737.1">
    <property type="nucleotide sequence ID" value="NZ_AP028907.1"/>
</dbReference>
<dbReference type="Proteomes" id="UP001341135">
    <property type="component" value="Chromosome"/>
</dbReference>
<evidence type="ECO:0000313" key="2">
    <source>
        <dbReference type="Proteomes" id="UP001341135"/>
    </source>
</evidence>
<keyword evidence="2" id="KW-1185">Reference proteome</keyword>
<dbReference type="GeneID" id="89288057"/>
<gene>
    <name evidence="1" type="ORF">PABY_00330</name>
</gene>
<proteinExistence type="predicted"/>
<dbReference type="InterPro" id="IPR035093">
    <property type="entry name" value="RelE/ParE_toxin_dom_sf"/>
</dbReference>
<dbReference type="EMBL" id="AP028907">
    <property type="protein sequence ID" value="BES80466.1"/>
    <property type="molecule type" value="Genomic_DNA"/>
</dbReference>
<dbReference type="Gene3D" id="3.30.2310.20">
    <property type="entry name" value="RelE-like"/>
    <property type="match status" value="1"/>
</dbReference>
<organism evidence="1 2">
    <name type="scientific">Pyrodictium abyssi</name>
    <dbReference type="NCBI Taxonomy" id="54256"/>
    <lineage>
        <taxon>Archaea</taxon>
        <taxon>Thermoproteota</taxon>
        <taxon>Thermoprotei</taxon>
        <taxon>Desulfurococcales</taxon>
        <taxon>Pyrodictiaceae</taxon>
        <taxon>Pyrodictium</taxon>
    </lineage>
</organism>
<accession>A0ABM8ISB4</accession>